<feature type="region of interest" description="Disordered" evidence="1">
    <location>
        <begin position="93"/>
        <end position="133"/>
    </location>
</feature>
<accession>A0A1G6SZE4</accession>
<sequence>MFTRMKPSRARHRSDDRRPGGLRHVVRTRVFASGVAVLVAFGTASSASAAIINTEDPTAQDLLAAEIVADAGDADRQWDQVDPMESILPVKEGGTAAAAKAEAAEVPVEEEEEEAPVEDSSDDSGTSVEVSGDCSEYSGNKAIGCTMTLDAGWGMDEVGCLVSLWDRESGWDESAYNSGSGAYGIPQSLPGDKMAANGDDWETNPATQIAWGLEYIEGRYGSPCGAWAHSESNGWY</sequence>
<organism evidence="2 3">
    <name type="scientific">Glycomyces harbinensis</name>
    <dbReference type="NCBI Taxonomy" id="58114"/>
    <lineage>
        <taxon>Bacteria</taxon>
        <taxon>Bacillati</taxon>
        <taxon>Actinomycetota</taxon>
        <taxon>Actinomycetes</taxon>
        <taxon>Glycomycetales</taxon>
        <taxon>Glycomycetaceae</taxon>
        <taxon>Glycomyces</taxon>
    </lineage>
</organism>
<dbReference type="InterPro" id="IPR023346">
    <property type="entry name" value="Lysozyme-like_dom_sf"/>
</dbReference>
<evidence type="ECO:0000313" key="3">
    <source>
        <dbReference type="Proteomes" id="UP000198949"/>
    </source>
</evidence>
<proteinExistence type="predicted"/>
<dbReference type="AlphaFoldDB" id="A0A1G6SZE4"/>
<name>A0A1G6SZE4_9ACTN</name>
<evidence type="ECO:0008006" key="4">
    <source>
        <dbReference type="Google" id="ProtNLM"/>
    </source>
</evidence>
<evidence type="ECO:0000256" key="1">
    <source>
        <dbReference type="SAM" id="MobiDB-lite"/>
    </source>
</evidence>
<keyword evidence="3" id="KW-1185">Reference proteome</keyword>
<protein>
    <recommendedName>
        <fullName evidence="4">Transglycosylase SLT domain-containing protein</fullName>
    </recommendedName>
</protein>
<feature type="region of interest" description="Disordered" evidence="1">
    <location>
        <begin position="1"/>
        <end position="21"/>
    </location>
</feature>
<dbReference type="STRING" id="58114.SAMN05216270_102399"/>
<dbReference type="EMBL" id="FNAD01000002">
    <property type="protein sequence ID" value="SDD22350.1"/>
    <property type="molecule type" value="Genomic_DNA"/>
</dbReference>
<evidence type="ECO:0000313" key="2">
    <source>
        <dbReference type="EMBL" id="SDD22350.1"/>
    </source>
</evidence>
<feature type="compositionally biased region" description="Basic residues" evidence="1">
    <location>
        <begin position="1"/>
        <end position="12"/>
    </location>
</feature>
<feature type="compositionally biased region" description="Low complexity" evidence="1">
    <location>
        <begin position="96"/>
        <end position="106"/>
    </location>
</feature>
<feature type="compositionally biased region" description="Acidic residues" evidence="1">
    <location>
        <begin position="107"/>
        <end position="122"/>
    </location>
</feature>
<dbReference type="Proteomes" id="UP000198949">
    <property type="component" value="Unassembled WGS sequence"/>
</dbReference>
<dbReference type="SUPFAM" id="SSF53955">
    <property type="entry name" value="Lysozyme-like"/>
    <property type="match status" value="1"/>
</dbReference>
<gene>
    <name evidence="2" type="ORF">SAMN05216270_102399</name>
</gene>
<reference evidence="3" key="1">
    <citation type="submission" date="2016-10" db="EMBL/GenBank/DDBJ databases">
        <authorList>
            <person name="Varghese N."/>
            <person name="Submissions S."/>
        </authorList>
    </citation>
    <scope>NUCLEOTIDE SEQUENCE [LARGE SCALE GENOMIC DNA]</scope>
    <source>
        <strain evidence="3">CGMCC 4.3516</strain>
    </source>
</reference>